<evidence type="ECO:0000313" key="4">
    <source>
        <dbReference type="Proteomes" id="UP000288805"/>
    </source>
</evidence>
<feature type="compositionally biased region" description="Polar residues" evidence="1">
    <location>
        <begin position="1"/>
        <end position="16"/>
    </location>
</feature>
<accession>A0A438EU10</accession>
<evidence type="ECO:0000256" key="1">
    <source>
        <dbReference type="SAM" id="MobiDB-lite"/>
    </source>
</evidence>
<organism evidence="2 4">
    <name type="scientific">Vitis vinifera</name>
    <name type="common">Grape</name>
    <dbReference type="NCBI Taxonomy" id="29760"/>
    <lineage>
        <taxon>Eukaryota</taxon>
        <taxon>Viridiplantae</taxon>
        <taxon>Streptophyta</taxon>
        <taxon>Embryophyta</taxon>
        <taxon>Tracheophyta</taxon>
        <taxon>Spermatophyta</taxon>
        <taxon>Magnoliopsida</taxon>
        <taxon>eudicotyledons</taxon>
        <taxon>Gunneridae</taxon>
        <taxon>Pentapetalae</taxon>
        <taxon>rosids</taxon>
        <taxon>Vitales</taxon>
        <taxon>Vitaceae</taxon>
        <taxon>Viteae</taxon>
        <taxon>Vitis</taxon>
    </lineage>
</organism>
<dbReference type="EMBL" id="QGNW01000017">
    <property type="protein sequence ID" value="RVX15906.1"/>
    <property type="molecule type" value="Genomic_DNA"/>
</dbReference>
<dbReference type="Proteomes" id="UP000288805">
    <property type="component" value="Unassembled WGS sequence"/>
</dbReference>
<comment type="caution">
    <text evidence="2">The sequence shown here is derived from an EMBL/GenBank/DDBJ whole genome shotgun (WGS) entry which is preliminary data.</text>
</comment>
<protein>
    <submittedName>
        <fullName evidence="2">Uncharacterized protein</fullName>
    </submittedName>
</protein>
<evidence type="ECO:0000313" key="2">
    <source>
        <dbReference type="EMBL" id="RVW51220.1"/>
    </source>
</evidence>
<name>A0A438EU10_VITVI</name>
<reference evidence="2 4" key="1">
    <citation type="journal article" date="2018" name="PLoS Genet.">
        <title>Population sequencing reveals clonal diversity and ancestral inbreeding in the grapevine cultivar Chardonnay.</title>
        <authorList>
            <person name="Roach M.J."/>
            <person name="Johnson D.L."/>
            <person name="Bohlmann J."/>
            <person name="van Vuuren H.J."/>
            <person name="Jones S.J."/>
            <person name="Pretorius I.S."/>
            <person name="Schmidt S.A."/>
            <person name="Borneman A.R."/>
        </authorList>
    </citation>
    <scope>NUCLEOTIDE SEQUENCE [LARGE SCALE GENOMIC DNA]</scope>
    <source>
        <strain evidence="4">cv. Chardonnay</strain>
        <strain evidence="2">I10V1</strain>
        <tissue evidence="2">Leaf</tissue>
    </source>
</reference>
<feature type="region of interest" description="Disordered" evidence="1">
    <location>
        <begin position="1"/>
        <end position="60"/>
    </location>
</feature>
<dbReference type="EMBL" id="QGNW01001186">
    <property type="protein sequence ID" value="RVW51220.1"/>
    <property type="molecule type" value="Genomic_DNA"/>
</dbReference>
<evidence type="ECO:0000313" key="3">
    <source>
        <dbReference type="EMBL" id="RVX15906.1"/>
    </source>
</evidence>
<gene>
    <name evidence="3" type="ORF">CK203_005817</name>
    <name evidence="2" type="ORF">CK203_084706</name>
</gene>
<sequence length="120" mass="12975">MTSTGLVSKSVSNVGNPNFKGVEFPTYPSQELKGASFHRSPPNSCTETRSPVRGQPLEPLPSSVEGFHIKGLPPNNMARVQSVLAIKNIQMVKCSENNFLRQIAGHVIWDALGNKEGVMG</sequence>
<proteinExistence type="predicted"/>
<dbReference type="AlphaFoldDB" id="A0A438EU10"/>